<keyword evidence="8" id="KW-0969">Cilium</keyword>
<evidence type="ECO:0000256" key="3">
    <source>
        <dbReference type="ARBA" id="ARBA00005709"/>
    </source>
</evidence>
<dbReference type="EMBL" id="JBHTIH010000003">
    <property type="protein sequence ID" value="MFD0739002.1"/>
    <property type="molecule type" value="Genomic_DNA"/>
</dbReference>
<evidence type="ECO:0000259" key="6">
    <source>
        <dbReference type="Pfam" id="PF00669"/>
    </source>
</evidence>
<dbReference type="PRINTS" id="PR00207">
    <property type="entry name" value="FLAGELLIN"/>
</dbReference>
<evidence type="ECO:0000256" key="4">
    <source>
        <dbReference type="ARBA" id="ARBA00022525"/>
    </source>
</evidence>
<evidence type="ECO:0000256" key="2">
    <source>
        <dbReference type="ARBA" id="ARBA00004613"/>
    </source>
</evidence>
<evidence type="ECO:0000313" key="9">
    <source>
        <dbReference type="Proteomes" id="UP001597090"/>
    </source>
</evidence>
<comment type="subcellular location">
    <subcellularLocation>
        <location evidence="1">Bacterial flagellum</location>
    </subcellularLocation>
    <subcellularLocation>
        <location evidence="2">Secreted</location>
    </subcellularLocation>
</comment>
<dbReference type="Proteomes" id="UP001597090">
    <property type="component" value="Unassembled WGS sequence"/>
</dbReference>
<dbReference type="Pfam" id="PF00669">
    <property type="entry name" value="Flagellin_N"/>
    <property type="match status" value="1"/>
</dbReference>
<dbReference type="NCBIfam" id="TIGR02550">
    <property type="entry name" value="flagell_flgL"/>
    <property type="match status" value="1"/>
</dbReference>
<keyword evidence="8" id="KW-0282">Flagellum</keyword>
<evidence type="ECO:0000256" key="5">
    <source>
        <dbReference type="ARBA" id="ARBA00023143"/>
    </source>
</evidence>
<dbReference type="Gene3D" id="1.20.1330.10">
    <property type="entry name" value="f41 fragment of flagellin, N-terminal domain"/>
    <property type="match status" value="1"/>
</dbReference>
<reference evidence="9" key="1">
    <citation type="journal article" date="2019" name="Int. J. Syst. Evol. Microbiol.">
        <title>The Global Catalogue of Microorganisms (GCM) 10K type strain sequencing project: providing services to taxonomists for standard genome sequencing and annotation.</title>
        <authorList>
            <consortium name="The Broad Institute Genomics Platform"/>
            <consortium name="The Broad Institute Genome Sequencing Center for Infectious Disease"/>
            <person name="Wu L."/>
            <person name="Ma J."/>
        </authorList>
    </citation>
    <scope>NUCLEOTIDE SEQUENCE [LARGE SCALE GENOMIC DNA]</scope>
    <source>
        <strain evidence="9">CCUG 55491</strain>
    </source>
</reference>
<protein>
    <submittedName>
        <fullName evidence="8">Flagellar hook-associated protein FlgL</fullName>
    </submittedName>
</protein>
<dbReference type="InterPro" id="IPR046358">
    <property type="entry name" value="Flagellin_C"/>
</dbReference>
<dbReference type="Pfam" id="PF00700">
    <property type="entry name" value="Flagellin_C"/>
    <property type="match status" value="1"/>
</dbReference>
<organism evidence="8 9">
    <name type="scientific">Lysobacter koreensis</name>
    <dbReference type="NCBI Taxonomy" id="266122"/>
    <lineage>
        <taxon>Bacteria</taxon>
        <taxon>Pseudomonadati</taxon>
        <taxon>Pseudomonadota</taxon>
        <taxon>Gammaproteobacteria</taxon>
        <taxon>Lysobacterales</taxon>
        <taxon>Lysobacteraceae</taxon>
        <taxon>Lysobacter</taxon>
    </lineage>
</organism>
<dbReference type="PANTHER" id="PTHR42792">
    <property type="entry name" value="FLAGELLIN"/>
    <property type="match status" value="1"/>
</dbReference>
<name>A0ABW2YKQ2_9GAMM</name>
<dbReference type="SUPFAM" id="SSF64518">
    <property type="entry name" value="Phase 1 flagellin"/>
    <property type="match status" value="1"/>
</dbReference>
<gene>
    <name evidence="8" type="primary">flgL</name>
    <name evidence="8" type="ORF">ACFQZQ_06875</name>
</gene>
<dbReference type="InterPro" id="IPR001492">
    <property type="entry name" value="Flagellin"/>
</dbReference>
<sequence length="399" mass="41249">MTLRISTAGLHAQGLNALLQRQQQVARTQQELVSGNKLQRAADDPGGMAQSQRLDHALATLDQHGKNAGLLEHRLRSQESALTDVGSHLTRARELAVQANSAALSATDRQSIAAELRSIRAEVLSIANRDDGAGRRLFAGTRDGVAPFADTGGTVSYAGDDGQNRIEVAPDHSLADTDPGSEVFLRVRTGDGVVRGSAAGGNTGSGVLQASAVTDHAAWNGQALRVEFTASNAYRVVDAGGAVLASGAYAANTSISAAGVQLTLTGAPATGDAFVVERAPTRDVFATLQNLADALDAPVGSPSERARRDNAVGAAISDLGSAQNHMLALRGGTGTRLAALDSAGDARSAGEVSLAQTLSQLRDVDYAEAASRLALQLTAMEAAQKTMLRVQTLSLFDQL</sequence>
<evidence type="ECO:0000313" key="8">
    <source>
        <dbReference type="EMBL" id="MFD0739002.1"/>
    </source>
</evidence>
<evidence type="ECO:0000259" key="7">
    <source>
        <dbReference type="Pfam" id="PF00700"/>
    </source>
</evidence>
<accession>A0ABW2YKQ2</accession>
<dbReference type="PANTHER" id="PTHR42792:SF1">
    <property type="entry name" value="FLAGELLAR HOOK-ASSOCIATED PROTEIN 3"/>
    <property type="match status" value="1"/>
</dbReference>
<dbReference type="InterPro" id="IPR013384">
    <property type="entry name" value="Flagell_FlgL"/>
</dbReference>
<keyword evidence="8" id="KW-0966">Cell projection</keyword>
<keyword evidence="5" id="KW-0975">Bacterial flagellum</keyword>
<keyword evidence="9" id="KW-1185">Reference proteome</keyword>
<evidence type="ECO:0000256" key="1">
    <source>
        <dbReference type="ARBA" id="ARBA00004365"/>
    </source>
</evidence>
<dbReference type="InterPro" id="IPR001029">
    <property type="entry name" value="Flagellin_N"/>
</dbReference>
<comment type="similarity">
    <text evidence="3">Belongs to the bacterial flagellin family.</text>
</comment>
<proteinExistence type="inferred from homology"/>
<feature type="domain" description="Flagellin N-terminal" evidence="6">
    <location>
        <begin position="5"/>
        <end position="141"/>
    </location>
</feature>
<feature type="domain" description="Flagellin C-terminal" evidence="7">
    <location>
        <begin position="319"/>
        <end position="394"/>
    </location>
</feature>
<keyword evidence="4" id="KW-0964">Secreted</keyword>
<comment type="caution">
    <text evidence="8">The sequence shown here is derived from an EMBL/GenBank/DDBJ whole genome shotgun (WGS) entry which is preliminary data.</text>
</comment>
<dbReference type="RefSeq" id="WP_386812020.1">
    <property type="nucleotide sequence ID" value="NZ_JBHTIH010000003.1"/>
</dbReference>